<dbReference type="GeneID" id="20227070"/>
<dbReference type="KEGG" id="aaf:AURANDRAFT_68858"/>
<dbReference type="eggNOG" id="ENOG502T2CA">
    <property type="taxonomic scope" value="Eukaryota"/>
</dbReference>
<feature type="region of interest" description="Disordered" evidence="1">
    <location>
        <begin position="251"/>
        <end position="284"/>
    </location>
</feature>
<dbReference type="InParanoid" id="F0YQZ7"/>
<dbReference type="RefSeq" id="XP_009042839.1">
    <property type="nucleotide sequence ID" value="XM_009044591.1"/>
</dbReference>
<feature type="non-terminal residue" evidence="2">
    <location>
        <position position="1"/>
    </location>
</feature>
<organism evidence="3">
    <name type="scientific">Aureococcus anophagefferens</name>
    <name type="common">Harmful bloom alga</name>
    <dbReference type="NCBI Taxonomy" id="44056"/>
    <lineage>
        <taxon>Eukaryota</taxon>
        <taxon>Sar</taxon>
        <taxon>Stramenopiles</taxon>
        <taxon>Ochrophyta</taxon>
        <taxon>Pelagophyceae</taxon>
        <taxon>Pelagomonadales</taxon>
        <taxon>Pelagomonadaceae</taxon>
        <taxon>Aureococcus</taxon>
    </lineage>
</organism>
<evidence type="ECO:0000313" key="3">
    <source>
        <dbReference type="Proteomes" id="UP000002729"/>
    </source>
</evidence>
<gene>
    <name evidence="2" type="ORF">AURANDRAFT_68858</name>
</gene>
<dbReference type="AlphaFoldDB" id="F0YQZ7"/>
<evidence type="ECO:0000313" key="2">
    <source>
        <dbReference type="EMBL" id="EGB02460.1"/>
    </source>
</evidence>
<protein>
    <submittedName>
        <fullName evidence="2">Uncharacterized protein</fullName>
    </submittedName>
</protein>
<dbReference type="Proteomes" id="UP000002729">
    <property type="component" value="Unassembled WGS sequence"/>
</dbReference>
<sequence>QQEVMARTADDGDVSYDAFEGLDRDVKCNLIRWADVAVEAASKELGKEYAFSAFSLIFSWKSEQQIYHIDLQMGAYQFALILTESESTIYSSATMSLEDACIDLGIDHFNDPTLKNFCSLLSPLNRIDHFSKSITDGRVKPGTLSIIGGGKIHAKPKTTGFRAVIFFSACLIGWRSYNPNEQYNVFSLLDEIYGRAKSPEEEKKIEMEFEKHLPYYREYYGEVHLRELLPALYGPLEQQKGLCEKCSVPKRNGNTKEEGSNKPHFGVHRRGSLRPRLSCKSDTG</sequence>
<accession>F0YQZ7</accession>
<name>F0YQZ7_AURAN</name>
<reference evidence="2 3" key="1">
    <citation type="journal article" date="2011" name="Proc. Natl. Acad. Sci. U.S.A.">
        <title>Niche of harmful alga Aureococcus anophagefferens revealed through ecogenomics.</title>
        <authorList>
            <person name="Gobler C.J."/>
            <person name="Berry D.L."/>
            <person name="Dyhrman S.T."/>
            <person name="Wilhelm S.W."/>
            <person name="Salamov A."/>
            <person name="Lobanov A.V."/>
            <person name="Zhang Y."/>
            <person name="Collier J.L."/>
            <person name="Wurch L.L."/>
            <person name="Kustka A.B."/>
            <person name="Dill B.D."/>
            <person name="Shah M."/>
            <person name="VerBerkmoes N.C."/>
            <person name="Kuo A."/>
            <person name="Terry A."/>
            <person name="Pangilinan J."/>
            <person name="Lindquist E.A."/>
            <person name="Lucas S."/>
            <person name="Paulsen I.T."/>
            <person name="Hattenrath-Lehmann T.K."/>
            <person name="Talmage S.C."/>
            <person name="Walker E.A."/>
            <person name="Koch F."/>
            <person name="Burson A.M."/>
            <person name="Marcoval M.A."/>
            <person name="Tang Y.Z."/>
            <person name="Lecleir G.R."/>
            <person name="Coyne K.J."/>
            <person name="Berg G.M."/>
            <person name="Bertrand E.M."/>
            <person name="Saito M.A."/>
            <person name="Gladyshev V.N."/>
            <person name="Grigoriev I.V."/>
        </authorList>
    </citation>
    <scope>NUCLEOTIDE SEQUENCE [LARGE SCALE GENOMIC DNA]</scope>
    <source>
        <strain evidence="3">CCMP 1984</strain>
    </source>
</reference>
<evidence type="ECO:0000256" key="1">
    <source>
        <dbReference type="SAM" id="MobiDB-lite"/>
    </source>
</evidence>
<dbReference type="EMBL" id="GL833509">
    <property type="protein sequence ID" value="EGB02460.1"/>
    <property type="molecule type" value="Genomic_DNA"/>
</dbReference>
<proteinExistence type="predicted"/>
<keyword evidence="3" id="KW-1185">Reference proteome</keyword>